<evidence type="ECO:0000259" key="5">
    <source>
        <dbReference type="Pfam" id="PF07631"/>
    </source>
</evidence>
<feature type="domain" description="DUF1595" evidence="6">
    <location>
        <begin position="297"/>
        <end position="357"/>
    </location>
</feature>
<dbReference type="AlphaFoldDB" id="A0A381QBT0"/>
<dbReference type="InterPro" id="IPR013039">
    <property type="entry name" value="DUF1588"/>
</dbReference>
<dbReference type="Pfam" id="PF07624">
    <property type="entry name" value="PSD2"/>
    <property type="match status" value="1"/>
</dbReference>
<protein>
    <recommendedName>
        <fullName evidence="8">DUF1592 domain-containing protein</fullName>
    </recommendedName>
</protein>
<dbReference type="Pfam" id="PF07631">
    <property type="entry name" value="PSD4"/>
    <property type="match status" value="1"/>
</dbReference>
<evidence type="ECO:0000259" key="3">
    <source>
        <dbReference type="Pfam" id="PF07626"/>
    </source>
</evidence>
<dbReference type="Pfam" id="PF07637">
    <property type="entry name" value="PSD5"/>
    <property type="match status" value="1"/>
</dbReference>
<feature type="domain" description="DUF1592" evidence="5">
    <location>
        <begin position="371"/>
        <end position="499"/>
    </location>
</feature>
<sequence length="710" mass="78476">AGMMPPQGRPRPAGDTLMMLVEDLERRIDAVALTNPNPGSRTFQRLTRAEYAAAIRDLLGLEIDVAAFLPLDTKSANFDNIADVQTPSATVMEGYLRAAGQISRIALGDAEAEPNSIQYRIPRTASQKDWVEGAPFGTRGGVSVIHNFPADGKYVFQIEPYAHPEGQVFGQTIGTEQMEVSIDGSRVALVTIDRWMRESEPTSLRILTDSIYVRAGPKRVSAAFVRRFEGEVDDLIRPIDHTLADGQIGIGQGITTLPHLQRLTILGPYEVTGISDTPTRSLVFSCRPTSPGEARPCAESIIARVATQAYRGPLDENDLRGLMGFYDEAAVDGGFEGGVRMALQAILASPHFLFRMEEIPAGAIPGEVHRISDVDLASRLSFFIWGAPPDQELIELAVRGELSDPGELERQASRMLADPRAEEALATRFGAQWLRLQDLEELKPDALSYPYFDDTLAESMVRETELLFSYIIGENRSILELLTADYTFVNERLARHYEIPGITGSGFQRVVYPDDRRRGVLGHGSILAMTSHANRTSPVLRGKWVLEVLLGSPPPPPPPDVPAFEETDEADEGRSLTVRERMEEHRSNPVCMACHEVIDPIGLALENFDVTGAWRVRDEGNLIDPVGELYDGTTLRSPADLRAALLSRPEVFYRIFTTNLMAYGLGRRVEYFDMPTVRAITRDAAENEYRFSSFVLGVVNSPAFQTTQTQ</sequence>
<feature type="domain" description="DUF1588" evidence="4">
    <location>
        <begin position="517"/>
        <end position="617"/>
    </location>
</feature>
<dbReference type="InterPro" id="IPR013042">
    <property type="entry name" value="DUF1592"/>
</dbReference>
<dbReference type="Pfam" id="PF07627">
    <property type="entry name" value="PSCyt3"/>
    <property type="match status" value="1"/>
</dbReference>
<evidence type="ECO:0000259" key="2">
    <source>
        <dbReference type="Pfam" id="PF07624"/>
    </source>
</evidence>
<dbReference type="InterPro" id="IPR013043">
    <property type="entry name" value="DUF1595"/>
</dbReference>
<reference evidence="7" key="1">
    <citation type="submission" date="2018-05" db="EMBL/GenBank/DDBJ databases">
        <authorList>
            <person name="Lanie J.A."/>
            <person name="Ng W.-L."/>
            <person name="Kazmierczak K.M."/>
            <person name="Andrzejewski T.M."/>
            <person name="Davidsen T.M."/>
            <person name="Wayne K.J."/>
            <person name="Tettelin H."/>
            <person name="Glass J.I."/>
            <person name="Rusch D."/>
            <person name="Podicherti R."/>
            <person name="Tsui H.-C.T."/>
            <person name="Winkler M.E."/>
        </authorList>
    </citation>
    <scope>NUCLEOTIDE SEQUENCE</scope>
</reference>
<feature type="domain" description="DUF1585" evidence="2">
    <location>
        <begin position="631"/>
        <end position="704"/>
    </location>
</feature>
<feature type="non-terminal residue" evidence="7">
    <location>
        <position position="1"/>
    </location>
</feature>
<dbReference type="EMBL" id="UINC01001248">
    <property type="protein sequence ID" value="SUZ75517.1"/>
    <property type="molecule type" value="Genomic_DNA"/>
</dbReference>
<evidence type="ECO:0000259" key="4">
    <source>
        <dbReference type="Pfam" id="PF07627"/>
    </source>
</evidence>
<evidence type="ECO:0000256" key="1">
    <source>
        <dbReference type="SAM" id="MobiDB-lite"/>
    </source>
</evidence>
<feature type="compositionally biased region" description="Pro residues" evidence="1">
    <location>
        <begin position="552"/>
        <end position="561"/>
    </location>
</feature>
<dbReference type="InterPro" id="IPR013036">
    <property type="entry name" value="DUF1587"/>
</dbReference>
<organism evidence="7">
    <name type="scientific">marine metagenome</name>
    <dbReference type="NCBI Taxonomy" id="408172"/>
    <lineage>
        <taxon>unclassified sequences</taxon>
        <taxon>metagenomes</taxon>
        <taxon>ecological metagenomes</taxon>
    </lineage>
</organism>
<evidence type="ECO:0000313" key="7">
    <source>
        <dbReference type="EMBL" id="SUZ75517.1"/>
    </source>
</evidence>
<accession>A0A381QBT0</accession>
<gene>
    <name evidence="7" type="ORF">METZ01_LOCUS28371</name>
</gene>
<name>A0A381QBT0_9ZZZZ</name>
<feature type="domain" description="DUF1587" evidence="3">
    <location>
        <begin position="44"/>
        <end position="106"/>
    </location>
</feature>
<proteinExistence type="predicted"/>
<evidence type="ECO:0008006" key="8">
    <source>
        <dbReference type="Google" id="ProtNLM"/>
    </source>
</evidence>
<feature type="region of interest" description="Disordered" evidence="1">
    <location>
        <begin position="552"/>
        <end position="571"/>
    </location>
</feature>
<dbReference type="InterPro" id="IPR011478">
    <property type="entry name" value="DUF1585"/>
</dbReference>
<evidence type="ECO:0000259" key="6">
    <source>
        <dbReference type="Pfam" id="PF07637"/>
    </source>
</evidence>
<dbReference type="Pfam" id="PF07626">
    <property type="entry name" value="PSD3"/>
    <property type="match status" value="1"/>
</dbReference>